<keyword evidence="1" id="KW-0496">Mitochondrion</keyword>
<geneLocation type="mitochondrion" evidence="1"/>
<accession>A0A060D7U8</accession>
<dbReference type="AlphaFoldDB" id="A0A060D7U8"/>
<protein>
    <submittedName>
        <fullName evidence="1">Uncharacterized protein</fullName>
    </submittedName>
</protein>
<accession>A0A059STV4</accession>
<evidence type="ECO:0000313" key="1">
    <source>
        <dbReference type="EMBL" id="AIB08183.1"/>
    </source>
</evidence>
<gene>
    <name evidence="1" type="primary">orf169</name>
</gene>
<dbReference type="EMBL" id="KF515975">
    <property type="protein sequence ID" value="AHB35433.1"/>
    <property type="molecule type" value="Genomic_DNA"/>
</dbReference>
<dbReference type="EMBL" id="KF515971">
    <property type="protein sequence ID" value="AHB34957.1"/>
    <property type="molecule type" value="Genomic_DNA"/>
</dbReference>
<proteinExistence type="predicted"/>
<reference evidence="1" key="1">
    <citation type="journal article" date="2014" name="Sci. Rep.">
        <title>Minimally destructive sampling of type specimens of Pyropia (Bangiales, Rhodophyta) recovers complete plastid and mitochondrial genomes.</title>
        <authorList>
            <person name="Hughey J.R."/>
            <person name="Gabrielson P.W."/>
            <person name="Rohmer L."/>
            <person name="Tortolani J."/>
            <person name="Silva M."/>
            <person name="Miller K.A."/>
            <person name="Young J.D."/>
            <person name="Martell C."/>
            <person name="Ruediger E."/>
        </authorList>
    </citation>
    <scope>NUCLEOTIDE SEQUENCE</scope>
</reference>
<dbReference type="EMBL" id="KJ708766">
    <property type="protein sequence ID" value="AIB08240.1"/>
    <property type="molecule type" value="Genomic_DNA"/>
</dbReference>
<dbReference type="EMBL" id="KJ708764">
    <property type="protein sequence ID" value="AIB08183.1"/>
    <property type="molecule type" value="Genomic_DNA"/>
</dbReference>
<organism evidence="1">
    <name type="scientific">Pyropia perforata</name>
    <name type="common">Red alga</name>
    <name type="synonym">Porphyra perforata</name>
    <dbReference type="NCBI Taxonomy" id="182771"/>
    <lineage>
        <taxon>Eukaryota</taxon>
        <taxon>Rhodophyta</taxon>
        <taxon>Bangiophyceae</taxon>
        <taxon>Bangiales</taxon>
        <taxon>Bangiaceae</taxon>
        <taxon>Pyropia</taxon>
    </lineage>
</organism>
<name>A0A060D7U8_PYRPE</name>
<sequence>MVRSRTEQFKNNLVAYDFLTQYTSTKYDNLPILISLDIKIKNKPTGDTKQICLNLISLQLVGNHFVVCKSHKNVYNFTSRSTGMNAYLALENIALLAYKKNIMSPFSSKNSSRKSQSIVYSKNFLNIIEYFSLDSIILKLLEKTSTEHFKITFSYQVSSNADSDMVEYFLKSLGFPY</sequence>